<dbReference type="OrthoDB" id="3921745at2759"/>
<evidence type="ECO:0000313" key="2">
    <source>
        <dbReference type="EMBL" id="RMY38615.1"/>
    </source>
</evidence>
<gene>
    <name evidence="2" type="ORF">D0865_13047</name>
</gene>
<sequence>MLTEKNYSAASAPYSGREDGRRMKMSIGFLAPGATNPSSPKEPRKAKETSGQSSTQTHSTLNRSSSALPSPALTDDRETCHSPEAHVSPSAGSDTRRPAQTDDEDVSQLAKPPRAPRPAYSEEQKFYIMFARILRGRSWPEIERDFARLFGQRISQRSKGGLTSVYYRVRKDWGLEDVLQTDTTSTTHDQQVVDLRARRFSWEFLVSIGYLD</sequence>
<feature type="compositionally biased region" description="Low complexity" evidence="1">
    <location>
        <begin position="49"/>
        <end position="60"/>
    </location>
</feature>
<dbReference type="EMBL" id="QWIN01001617">
    <property type="protein sequence ID" value="RMY38615.1"/>
    <property type="molecule type" value="Genomic_DNA"/>
</dbReference>
<feature type="compositionally biased region" description="Basic and acidic residues" evidence="1">
    <location>
        <begin position="74"/>
        <end position="84"/>
    </location>
</feature>
<accession>A0A3M7BFN4</accession>
<feature type="region of interest" description="Disordered" evidence="1">
    <location>
        <begin position="1"/>
        <end position="118"/>
    </location>
</feature>
<comment type="caution">
    <text evidence="2">The sequence shown here is derived from an EMBL/GenBank/DDBJ whole genome shotgun (WGS) entry which is preliminary data.</text>
</comment>
<evidence type="ECO:0000256" key="1">
    <source>
        <dbReference type="SAM" id="MobiDB-lite"/>
    </source>
</evidence>
<reference evidence="2 3" key="1">
    <citation type="journal article" date="2018" name="BMC Genomics">
        <title>Genomic evidence for intraspecific hybridization in a clonal and extremely halotolerant yeast.</title>
        <authorList>
            <person name="Gostincar C."/>
            <person name="Stajich J.E."/>
            <person name="Zupancic J."/>
            <person name="Zalar P."/>
            <person name="Gunde-Cimerman N."/>
        </authorList>
    </citation>
    <scope>NUCLEOTIDE SEQUENCE [LARGE SCALE GENOMIC DNA]</scope>
    <source>
        <strain evidence="2 3">EXF-151</strain>
    </source>
</reference>
<evidence type="ECO:0000313" key="3">
    <source>
        <dbReference type="Proteomes" id="UP000270230"/>
    </source>
</evidence>
<name>A0A3M7BFN4_HORWE</name>
<dbReference type="VEuPathDB" id="FungiDB:BTJ68_11707"/>
<organism evidence="2 3">
    <name type="scientific">Hortaea werneckii</name>
    <name type="common">Black yeast</name>
    <name type="synonym">Cladosporium werneckii</name>
    <dbReference type="NCBI Taxonomy" id="91943"/>
    <lineage>
        <taxon>Eukaryota</taxon>
        <taxon>Fungi</taxon>
        <taxon>Dikarya</taxon>
        <taxon>Ascomycota</taxon>
        <taxon>Pezizomycotina</taxon>
        <taxon>Dothideomycetes</taxon>
        <taxon>Dothideomycetidae</taxon>
        <taxon>Mycosphaerellales</taxon>
        <taxon>Teratosphaeriaceae</taxon>
        <taxon>Hortaea</taxon>
    </lineage>
</organism>
<dbReference type="AlphaFoldDB" id="A0A3M7BFN4"/>
<proteinExistence type="predicted"/>
<protein>
    <submittedName>
        <fullName evidence="2">Uncharacterized protein</fullName>
    </submittedName>
</protein>
<dbReference type="Proteomes" id="UP000270230">
    <property type="component" value="Unassembled WGS sequence"/>
</dbReference>